<keyword evidence="2" id="KW-1185">Reference proteome</keyword>
<dbReference type="Proteomes" id="UP001642483">
    <property type="component" value="Unassembled WGS sequence"/>
</dbReference>
<evidence type="ECO:0000313" key="1">
    <source>
        <dbReference type="EMBL" id="CAK8694200.1"/>
    </source>
</evidence>
<comment type="caution">
    <text evidence="1">The sequence shown here is derived from an EMBL/GenBank/DDBJ whole genome shotgun (WGS) entry which is preliminary data.</text>
</comment>
<gene>
    <name evidence="1" type="ORF">CVLEPA_LOCUS27589</name>
</gene>
<proteinExistence type="predicted"/>
<protein>
    <submittedName>
        <fullName evidence="1">Uncharacterized protein</fullName>
    </submittedName>
</protein>
<sequence length="107" mass="12019">MILLPLKSQAQERADEGHEALFDGGQHKLVSISNVTRAGNLSGFLAREFVNENASSNKLFYSHSSDMSQGRPVTNNENDIIERLHDGSPIYIYVAGKWARNWYSFFG</sequence>
<dbReference type="EMBL" id="CAWYQH010000141">
    <property type="protein sequence ID" value="CAK8694200.1"/>
    <property type="molecule type" value="Genomic_DNA"/>
</dbReference>
<accession>A0ABP0GVB0</accession>
<organism evidence="1 2">
    <name type="scientific">Clavelina lepadiformis</name>
    <name type="common">Light-bulb sea squirt</name>
    <name type="synonym">Ascidia lepadiformis</name>
    <dbReference type="NCBI Taxonomy" id="159417"/>
    <lineage>
        <taxon>Eukaryota</taxon>
        <taxon>Metazoa</taxon>
        <taxon>Chordata</taxon>
        <taxon>Tunicata</taxon>
        <taxon>Ascidiacea</taxon>
        <taxon>Aplousobranchia</taxon>
        <taxon>Clavelinidae</taxon>
        <taxon>Clavelina</taxon>
    </lineage>
</organism>
<reference evidence="1 2" key="1">
    <citation type="submission" date="2024-02" db="EMBL/GenBank/DDBJ databases">
        <authorList>
            <person name="Daric V."/>
            <person name="Darras S."/>
        </authorList>
    </citation>
    <scope>NUCLEOTIDE SEQUENCE [LARGE SCALE GENOMIC DNA]</scope>
</reference>
<name>A0ABP0GVB0_CLALP</name>
<evidence type="ECO:0000313" key="2">
    <source>
        <dbReference type="Proteomes" id="UP001642483"/>
    </source>
</evidence>